<evidence type="ECO:0000313" key="4">
    <source>
        <dbReference type="EMBL" id="KAE9168207.1"/>
    </source>
</evidence>
<keyword evidence="1" id="KW-0732">Signal</keyword>
<feature type="chain" id="PRO_5036164168" description="Secreted protein" evidence="1">
    <location>
        <begin position="36"/>
        <end position="90"/>
    </location>
</feature>
<sequence>MLHVRCSACFPLWHYIIKNVILLFTCFHTLLPTSTQPTSPLRLSSTTLCSAAKCYQNWRPITHTVPIFGSTCWSSAEVVWTTRYCGQHIH</sequence>
<dbReference type="EMBL" id="QXFW01005800">
    <property type="protein sequence ID" value="KAE8960953.1"/>
    <property type="molecule type" value="Genomic_DNA"/>
</dbReference>
<evidence type="ECO:0008006" key="8">
    <source>
        <dbReference type="Google" id="ProtNLM"/>
    </source>
</evidence>
<dbReference type="EMBL" id="QXGD01004924">
    <property type="protein sequence ID" value="KAE9168207.1"/>
    <property type="molecule type" value="Genomic_DNA"/>
</dbReference>
<name>A0A6A3GVJ0_9STRA</name>
<comment type="caution">
    <text evidence="2">The sequence shown here is derived from an EMBL/GenBank/DDBJ whole genome shotgun (WGS) entry which is preliminary data.</text>
</comment>
<evidence type="ECO:0000313" key="3">
    <source>
        <dbReference type="EMBL" id="KAE9066199.1"/>
    </source>
</evidence>
<dbReference type="EMBL" id="QXGA01005665">
    <property type="protein sequence ID" value="KAE9066199.1"/>
    <property type="molecule type" value="Genomic_DNA"/>
</dbReference>
<dbReference type="Proteomes" id="UP000440732">
    <property type="component" value="Unassembled WGS sequence"/>
</dbReference>
<evidence type="ECO:0000313" key="6">
    <source>
        <dbReference type="Proteomes" id="UP000440732"/>
    </source>
</evidence>
<gene>
    <name evidence="4" type="ORF">PF002_g30671</name>
    <name evidence="3" type="ORF">PF006_g30296</name>
    <name evidence="2" type="ORF">PF011_g29923</name>
</gene>
<proteinExistence type="predicted"/>
<feature type="signal peptide" evidence="1">
    <location>
        <begin position="1"/>
        <end position="35"/>
    </location>
</feature>
<dbReference type="Proteomes" id="UP000460718">
    <property type="component" value="Unassembled WGS sequence"/>
</dbReference>
<evidence type="ECO:0000313" key="2">
    <source>
        <dbReference type="EMBL" id="KAE8960953.1"/>
    </source>
</evidence>
<evidence type="ECO:0000313" key="5">
    <source>
        <dbReference type="Proteomes" id="UP000440367"/>
    </source>
</evidence>
<accession>A0A6A3GVJ0</accession>
<organism evidence="2 7">
    <name type="scientific">Phytophthora fragariae</name>
    <dbReference type="NCBI Taxonomy" id="53985"/>
    <lineage>
        <taxon>Eukaryota</taxon>
        <taxon>Sar</taxon>
        <taxon>Stramenopiles</taxon>
        <taxon>Oomycota</taxon>
        <taxon>Peronosporomycetes</taxon>
        <taxon>Peronosporales</taxon>
        <taxon>Peronosporaceae</taxon>
        <taxon>Phytophthora</taxon>
    </lineage>
</organism>
<evidence type="ECO:0000256" key="1">
    <source>
        <dbReference type="SAM" id="SignalP"/>
    </source>
</evidence>
<protein>
    <recommendedName>
        <fullName evidence="8">Secreted protein</fullName>
    </recommendedName>
</protein>
<dbReference type="AlphaFoldDB" id="A0A6A3GVJ0"/>
<dbReference type="Proteomes" id="UP000440367">
    <property type="component" value="Unassembled WGS sequence"/>
</dbReference>
<evidence type="ECO:0000313" key="7">
    <source>
        <dbReference type="Proteomes" id="UP000460718"/>
    </source>
</evidence>
<reference evidence="2 7" key="1">
    <citation type="submission" date="2018-09" db="EMBL/GenBank/DDBJ databases">
        <title>Genomic investigation of the strawberry pathogen Phytophthora fragariae indicates pathogenicity is determined by transcriptional variation in three key races.</title>
        <authorList>
            <person name="Adams T.M."/>
            <person name="Armitage A.D."/>
            <person name="Sobczyk M.K."/>
            <person name="Bates H.J."/>
            <person name="Dunwell J.M."/>
            <person name="Nellist C.F."/>
            <person name="Harrison R.J."/>
        </authorList>
    </citation>
    <scope>NUCLEOTIDE SEQUENCE [LARGE SCALE GENOMIC DNA]</scope>
    <source>
        <strain evidence="4 5">BC-1</strain>
        <strain evidence="3 6">NOV-5</strain>
        <strain evidence="2 7">SCRP245</strain>
    </source>
</reference>